<evidence type="ECO:0000256" key="4">
    <source>
        <dbReference type="SAM" id="MobiDB-lite"/>
    </source>
</evidence>
<dbReference type="GO" id="GO:0005737">
    <property type="term" value="C:cytoplasm"/>
    <property type="evidence" value="ECO:0007669"/>
    <property type="project" value="TreeGrafter"/>
</dbReference>
<dbReference type="GO" id="GO:0080008">
    <property type="term" value="C:Cul4-RING E3 ubiquitin ligase complex"/>
    <property type="evidence" value="ECO:0007669"/>
    <property type="project" value="TreeGrafter"/>
</dbReference>
<feature type="repeat" description="WD" evidence="3">
    <location>
        <begin position="525"/>
        <end position="566"/>
    </location>
</feature>
<evidence type="ECO:0000256" key="3">
    <source>
        <dbReference type="PROSITE-ProRule" id="PRU00221"/>
    </source>
</evidence>
<keyword evidence="2" id="KW-0677">Repeat</keyword>
<dbReference type="InterPro" id="IPR001680">
    <property type="entry name" value="WD40_rpt"/>
</dbReference>
<dbReference type="PROSITE" id="PS50294">
    <property type="entry name" value="WD_REPEATS_REGION"/>
    <property type="match status" value="1"/>
</dbReference>
<keyword evidence="1 3" id="KW-0853">WD repeat</keyword>
<dbReference type="PANTHER" id="PTHR15574:SF40">
    <property type="entry name" value="WD AND TETRATRICOPEPTIDE REPEATS PROTEIN 1"/>
    <property type="match status" value="1"/>
</dbReference>
<evidence type="ECO:0000256" key="1">
    <source>
        <dbReference type="ARBA" id="ARBA00022574"/>
    </source>
</evidence>
<evidence type="ECO:0000313" key="6">
    <source>
        <dbReference type="WBParaSite" id="MhA1_Contig123.frz3.gene85"/>
    </source>
</evidence>
<dbReference type="InterPro" id="IPR015943">
    <property type="entry name" value="WD40/YVTN_repeat-like_dom_sf"/>
</dbReference>
<dbReference type="InterPro" id="IPR011990">
    <property type="entry name" value="TPR-like_helical_dom_sf"/>
</dbReference>
<feature type="region of interest" description="Disordered" evidence="4">
    <location>
        <begin position="616"/>
        <end position="645"/>
    </location>
</feature>
<sequence>MIDCEHLPCSTSKREVYPHLSSTLKRKFIVTDSNVESIQHTYTLHGHDGCVNSIKWNDSGTLLASGSDDQNLIIWHQNGLLLRRLQTLHSNNIFSVLFVPHAHDHLILSAAGDSLILLHELDQMSSDSLCHIQKWECKGRVKKMAICREEPRIFWAVSEDGVLKHCDLRDNKTSDFDFAEEYGPLKSIAINENSSEMLALGSSSALVPIYDKRNMNEPIIKLLPSHMSVNAEGHFLSTSLEFNKIGNEILVNTGSDNIYIFDVKKSNDNSPDILSTIKSFVADDKHFPLDSSIQEINTSIKNNSNFTEQFFNETNKFADEKEFSQAIDNCSEILNSYLIKNGLPKQIFTLSSTNKIIADRISSHLLNNSDLIIQCLLTRGRCFMERSWKGDLIDAIKDYLSVLRINQNCKMAHQNLIKNLYALNQFELAKECLSFYQKLHPEDTSAEQIIGKISEEENDESLNWSSTERLNNRDYLDRFTGHLNINTDIKEASWFGGDDQYIIAGSDCGSIFIWERKTGKVIKVLKGDNFTVNCVQPHPDRCLIASSGIDKFIRFWEPSTTSLKKITEKDQIEETEDRDITKNKYDLMKKNRRRRTPEMIWDQLINSVGLGIFHVDENNTSDDESNENVNNQQQQQQQVVRCRQM</sequence>
<evidence type="ECO:0000256" key="2">
    <source>
        <dbReference type="ARBA" id="ARBA00022737"/>
    </source>
</evidence>
<dbReference type="SUPFAM" id="SSF48452">
    <property type="entry name" value="TPR-like"/>
    <property type="match status" value="1"/>
</dbReference>
<dbReference type="PROSITE" id="PS50082">
    <property type="entry name" value="WD_REPEATS_2"/>
    <property type="match status" value="2"/>
</dbReference>
<dbReference type="SUPFAM" id="SSF50978">
    <property type="entry name" value="WD40 repeat-like"/>
    <property type="match status" value="1"/>
</dbReference>
<name>A0A1I8B2T5_MELHA</name>
<dbReference type="SMART" id="SM00320">
    <property type="entry name" value="WD40"/>
    <property type="match status" value="5"/>
</dbReference>
<reference evidence="6" key="1">
    <citation type="submission" date="2016-11" db="UniProtKB">
        <authorList>
            <consortium name="WormBaseParasite"/>
        </authorList>
    </citation>
    <scope>IDENTIFICATION</scope>
</reference>
<organism evidence="5 6">
    <name type="scientific">Meloidogyne hapla</name>
    <name type="common">Root-knot nematode worm</name>
    <dbReference type="NCBI Taxonomy" id="6305"/>
    <lineage>
        <taxon>Eukaryota</taxon>
        <taxon>Metazoa</taxon>
        <taxon>Ecdysozoa</taxon>
        <taxon>Nematoda</taxon>
        <taxon>Chromadorea</taxon>
        <taxon>Rhabditida</taxon>
        <taxon>Tylenchina</taxon>
        <taxon>Tylenchomorpha</taxon>
        <taxon>Tylenchoidea</taxon>
        <taxon>Meloidogynidae</taxon>
        <taxon>Meloidogyninae</taxon>
        <taxon>Meloidogyne</taxon>
    </lineage>
</organism>
<dbReference type="AlphaFoldDB" id="A0A1I8B2T5"/>
<dbReference type="Proteomes" id="UP000095281">
    <property type="component" value="Unplaced"/>
</dbReference>
<dbReference type="InterPro" id="IPR045151">
    <property type="entry name" value="DCAF8"/>
</dbReference>
<dbReference type="GO" id="GO:0045717">
    <property type="term" value="P:negative regulation of fatty acid biosynthetic process"/>
    <property type="evidence" value="ECO:0007669"/>
    <property type="project" value="TreeGrafter"/>
</dbReference>
<feature type="repeat" description="WD" evidence="3">
    <location>
        <begin position="44"/>
        <end position="75"/>
    </location>
</feature>
<evidence type="ECO:0000313" key="5">
    <source>
        <dbReference type="Proteomes" id="UP000095281"/>
    </source>
</evidence>
<dbReference type="PANTHER" id="PTHR15574">
    <property type="entry name" value="WD REPEAT DOMAIN-CONTAINING FAMILY"/>
    <property type="match status" value="1"/>
</dbReference>
<dbReference type="Pfam" id="PF00400">
    <property type="entry name" value="WD40"/>
    <property type="match status" value="3"/>
</dbReference>
<dbReference type="OMA" id="IVQPHPN"/>
<dbReference type="Gene3D" id="1.25.40.10">
    <property type="entry name" value="Tetratricopeptide repeat domain"/>
    <property type="match status" value="1"/>
</dbReference>
<dbReference type="InterPro" id="IPR036322">
    <property type="entry name" value="WD40_repeat_dom_sf"/>
</dbReference>
<proteinExistence type="predicted"/>
<keyword evidence="5" id="KW-1185">Reference proteome</keyword>
<dbReference type="WBParaSite" id="MhA1_Contig123.frz3.gene85">
    <property type="protein sequence ID" value="MhA1_Contig123.frz3.gene85"/>
    <property type="gene ID" value="MhA1_Contig123.frz3.gene85"/>
</dbReference>
<feature type="compositionally biased region" description="Low complexity" evidence="4">
    <location>
        <begin position="628"/>
        <end position="645"/>
    </location>
</feature>
<accession>A0A1I8B2T5</accession>
<protein>
    <submittedName>
        <fullName evidence="6">WD_REPEATS_REGION domain-containing protein</fullName>
    </submittedName>
</protein>
<dbReference type="Gene3D" id="2.130.10.10">
    <property type="entry name" value="YVTN repeat-like/Quinoprotein amine dehydrogenase"/>
    <property type="match status" value="3"/>
</dbReference>